<dbReference type="AlphaFoldDB" id="X0U7T8"/>
<comment type="caution">
    <text evidence="1">The sequence shown here is derived from an EMBL/GenBank/DDBJ whole genome shotgun (WGS) entry which is preliminary data.</text>
</comment>
<reference evidence="1" key="1">
    <citation type="journal article" date="2014" name="Front. Microbiol.">
        <title>High frequency of phylogenetically diverse reductive dehalogenase-homologous genes in deep subseafloor sedimentary metagenomes.</title>
        <authorList>
            <person name="Kawai M."/>
            <person name="Futagami T."/>
            <person name="Toyoda A."/>
            <person name="Takaki Y."/>
            <person name="Nishi S."/>
            <person name="Hori S."/>
            <person name="Arai W."/>
            <person name="Tsubouchi T."/>
            <person name="Morono Y."/>
            <person name="Uchiyama I."/>
            <person name="Ito T."/>
            <person name="Fujiyama A."/>
            <person name="Inagaki F."/>
            <person name="Takami H."/>
        </authorList>
    </citation>
    <scope>NUCLEOTIDE SEQUENCE</scope>
    <source>
        <strain evidence="1">Expedition CK06-06</strain>
    </source>
</reference>
<name>X0U7T8_9ZZZZ</name>
<sequence length="44" mass="5009">EFDVCLTGNQKVIEKIKSFGKKAEYLPRSEGYGFSGEEIRRGIK</sequence>
<proteinExistence type="predicted"/>
<protein>
    <submittedName>
        <fullName evidence="1">Uncharacterized protein</fullName>
    </submittedName>
</protein>
<organism evidence="1">
    <name type="scientific">marine sediment metagenome</name>
    <dbReference type="NCBI Taxonomy" id="412755"/>
    <lineage>
        <taxon>unclassified sequences</taxon>
        <taxon>metagenomes</taxon>
        <taxon>ecological metagenomes</taxon>
    </lineage>
</organism>
<accession>X0U7T8</accession>
<feature type="non-terminal residue" evidence="1">
    <location>
        <position position="1"/>
    </location>
</feature>
<evidence type="ECO:0000313" key="1">
    <source>
        <dbReference type="EMBL" id="GAG01864.1"/>
    </source>
</evidence>
<gene>
    <name evidence="1" type="ORF">S01H1_38034</name>
</gene>
<dbReference type="EMBL" id="BARS01023913">
    <property type="protein sequence ID" value="GAG01864.1"/>
    <property type="molecule type" value="Genomic_DNA"/>
</dbReference>